<dbReference type="AlphaFoldDB" id="A0A9D2D3Q6"/>
<dbReference type="InterPro" id="IPR006287">
    <property type="entry name" value="DJ-1"/>
</dbReference>
<dbReference type="Proteomes" id="UP000824024">
    <property type="component" value="Unassembled WGS sequence"/>
</dbReference>
<dbReference type="SUPFAM" id="SSF52317">
    <property type="entry name" value="Class I glutamine amidotransferase-like"/>
    <property type="match status" value="1"/>
</dbReference>
<dbReference type="InterPro" id="IPR050325">
    <property type="entry name" value="Prot/Nucl_acid_deglycase"/>
</dbReference>
<dbReference type="EMBL" id="DXCH01000249">
    <property type="protein sequence ID" value="HIZ08062.1"/>
    <property type="molecule type" value="Genomic_DNA"/>
</dbReference>
<sequence>MSRISIFLAEGFEEVEALTVVDICRRAGIDAVTVSVTGHKQVMGSHNIAVHADEVYDNIEFEKMDAIVLPGGLPGAVNLHEHEGVNIQVKELFETGRLIGAICAAPGAVLAPAGVLKGRRATVYPGFETGEDIEWTGETVVRSGNIITGKGPGVAMLFALEIVDYLEGKEKAQEIRKSLMMP</sequence>
<dbReference type="NCBIfam" id="TIGR01383">
    <property type="entry name" value="not_thiJ"/>
    <property type="match status" value="1"/>
</dbReference>
<protein>
    <submittedName>
        <fullName evidence="2">DJ-1/PfpI family protein</fullName>
    </submittedName>
</protein>
<dbReference type="PANTHER" id="PTHR48094:SF12">
    <property type="entry name" value="PARKINSON DISEASE PROTEIN 7 HOMOLOG"/>
    <property type="match status" value="1"/>
</dbReference>
<evidence type="ECO:0000313" key="3">
    <source>
        <dbReference type="Proteomes" id="UP000824024"/>
    </source>
</evidence>
<name>A0A9D2D3Q6_9FIRM</name>
<feature type="domain" description="DJ-1/PfpI" evidence="1">
    <location>
        <begin position="3"/>
        <end position="164"/>
    </location>
</feature>
<organism evidence="2 3">
    <name type="scientific">Candidatus Eubacterium avistercoris</name>
    <dbReference type="NCBI Taxonomy" id="2838567"/>
    <lineage>
        <taxon>Bacteria</taxon>
        <taxon>Bacillati</taxon>
        <taxon>Bacillota</taxon>
        <taxon>Clostridia</taxon>
        <taxon>Eubacteriales</taxon>
        <taxon>Eubacteriaceae</taxon>
        <taxon>Eubacterium</taxon>
    </lineage>
</organism>
<dbReference type="GO" id="GO:0005737">
    <property type="term" value="C:cytoplasm"/>
    <property type="evidence" value="ECO:0007669"/>
    <property type="project" value="TreeGrafter"/>
</dbReference>
<dbReference type="CDD" id="cd03135">
    <property type="entry name" value="GATase1_DJ-1"/>
    <property type="match status" value="1"/>
</dbReference>
<evidence type="ECO:0000259" key="1">
    <source>
        <dbReference type="Pfam" id="PF01965"/>
    </source>
</evidence>
<proteinExistence type="predicted"/>
<evidence type="ECO:0000313" key="2">
    <source>
        <dbReference type="EMBL" id="HIZ08062.1"/>
    </source>
</evidence>
<dbReference type="Gene3D" id="3.40.50.880">
    <property type="match status" value="1"/>
</dbReference>
<reference evidence="2" key="2">
    <citation type="submission" date="2021-04" db="EMBL/GenBank/DDBJ databases">
        <authorList>
            <person name="Gilroy R."/>
        </authorList>
    </citation>
    <scope>NUCLEOTIDE SEQUENCE</scope>
    <source>
        <strain evidence="2">CHK192-9172</strain>
    </source>
</reference>
<reference evidence="2" key="1">
    <citation type="journal article" date="2021" name="PeerJ">
        <title>Extensive microbial diversity within the chicken gut microbiome revealed by metagenomics and culture.</title>
        <authorList>
            <person name="Gilroy R."/>
            <person name="Ravi A."/>
            <person name="Getino M."/>
            <person name="Pursley I."/>
            <person name="Horton D.L."/>
            <person name="Alikhan N.F."/>
            <person name="Baker D."/>
            <person name="Gharbi K."/>
            <person name="Hall N."/>
            <person name="Watson M."/>
            <person name="Adriaenssens E.M."/>
            <person name="Foster-Nyarko E."/>
            <person name="Jarju S."/>
            <person name="Secka A."/>
            <person name="Antonio M."/>
            <person name="Oren A."/>
            <person name="Chaudhuri R.R."/>
            <person name="La Ragione R."/>
            <person name="Hildebrand F."/>
            <person name="Pallen M.J."/>
        </authorList>
    </citation>
    <scope>NUCLEOTIDE SEQUENCE</scope>
    <source>
        <strain evidence="2">CHK192-9172</strain>
    </source>
</reference>
<dbReference type="InterPro" id="IPR002818">
    <property type="entry name" value="DJ-1/PfpI"/>
</dbReference>
<gene>
    <name evidence="2" type="ORF">IAA08_09015</name>
</gene>
<dbReference type="InterPro" id="IPR029062">
    <property type="entry name" value="Class_I_gatase-like"/>
</dbReference>
<accession>A0A9D2D3Q6</accession>
<dbReference type="Pfam" id="PF01965">
    <property type="entry name" value="DJ-1_PfpI"/>
    <property type="match status" value="1"/>
</dbReference>
<comment type="caution">
    <text evidence="2">The sequence shown here is derived from an EMBL/GenBank/DDBJ whole genome shotgun (WGS) entry which is preliminary data.</text>
</comment>
<dbReference type="PANTHER" id="PTHR48094">
    <property type="entry name" value="PROTEIN/NUCLEIC ACID DEGLYCASE DJ-1-RELATED"/>
    <property type="match status" value="1"/>
</dbReference>